<evidence type="ECO:0000256" key="5">
    <source>
        <dbReference type="ARBA" id="ARBA00023136"/>
    </source>
</evidence>
<feature type="transmembrane region" description="Helical" evidence="6">
    <location>
        <begin position="89"/>
        <end position="110"/>
    </location>
</feature>
<organism evidence="7 8">
    <name type="scientific">Sedimentitalea todarodis</name>
    <dbReference type="NCBI Taxonomy" id="1631240"/>
    <lineage>
        <taxon>Bacteria</taxon>
        <taxon>Pseudomonadati</taxon>
        <taxon>Pseudomonadota</taxon>
        <taxon>Alphaproteobacteria</taxon>
        <taxon>Rhodobacterales</taxon>
        <taxon>Paracoccaceae</taxon>
        <taxon>Sedimentitalea</taxon>
    </lineage>
</organism>
<keyword evidence="4 6" id="KW-1133">Transmembrane helix</keyword>
<evidence type="ECO:0000256" key="2">
    <source>
        <dbReference type="ARBA" id="ARBA00022448"/>
    </source>
</evidence>
<feature type="transmembrane region" description="Helical" evidence="6">
    <location>
        <begin position="211"/>
        <end position="235"/>
    </location>
</feature>
<feature type="transmembrane region" description="Helical" evidence="6">
    <location>
        <begin position="321"/>
        <end position="338"/>
    </location>
</feature>
<keyword evidence="5 6" id="KW-0472">Membrane</keyword>
<feature type="transmembrane region" description="Helical" evidence="6">
    <location>
        <begin position="29"/>
        <end position="49"/>
    </location>
</feature>
<dbReference type="PANTHER" id="PTHR31585">
    <property type="entry name" value="FOLATE-BIOPTERIN TRANSPORTER 1, CHLOROPLASTIC"/>
    <property type="match status" value="1"/>
</dbReference>
<dbReference type="RefSeq" id="WP_316772922.1">
    <property type="nucleotide sequence ID" value="NZ_JASMWN010000001.1"/>
</dbReference>
<evidence type="ECO:0000256" key="3">
    <source>
        <dbReference type="ARBA" id="ARBA00022692"/>
    </source>
</evidence>
<evidence type="ECO:0000313" key="8">
    <source>
        <dbReference type="Proteomes" id="UP001255416"/>
    </source>
</evidence>
<feature type="transmembrane region" description="Helical" evidence="6">
    <location>
        <begin position="292"/>
        <end position="309"/>
    </location>
</feature>
<evidence type="ECO:0000256" key="6">
    <source>
        <dbReference type="SAM" id="Phobius"/>
    </source>
</evidence>
<feature type="transmembrane region" description="Helical" evidence="6">
    <location>
        <begin position="55"/>
        <end position="77"/>
    </location>
</feature>
<feature type="transmembrane region" description="Helical" evidence="6">
    <location>
        <begin position="122"/>
        <end position="139"/>
    </location>
</feature>
<comment type="caution">
    <text evidence="7">The sequence shown here is derived from an EMBL/GenBank/DDBJ whole genome shotgun (WGS) entry which is preliminary data.</text>
</comment>
<evidence type="ECO:0000256" key="4">
    <source>
        <dbReference type="ARBA" id="ARBA00022989"/>
    </source>
</evidence>
<keyword evidence="3 6" id="KW-0812">Transmembrane</keyword>
<keyword evidence="8" id="KW-1185">Reference proteome</keyword>
<feature type="transmembrane region" description="Helical" evidence="6">
    <location>
        <begin position="270"/>
        <end position="286"/>
    </location>
</feature>
<dbReference type="PANTHER" id="PTHR31585:SF0">
    <property type="entry name" value="FOLATE-BIOPTERIN TRANSPORTER 1, CHLOROPLASTIC"/>
    <property type="match status" value="1"/>
</dbReference>
<accession>A0ABU3V970</accession>
<reference evidence="8" key="1">
    <citation type="submission" date="2023-05" db="EMBL/GenBank/DDBJ databases">
        <title>Sedimentitalea sp. nov. JM2-8.</title>
        <authorList>
            <person name="Huang J."/>
        </authorList>
    </citation>
    <scope>NUCLEOTIDE SEQUENCE [LARGE SCALE GENOMIC DNA]</scope>
    <source>
        <strain evidence="8">KHS03</strain>
    </source>
</reference>
<feature type="transmembrane region" description="Helical" evidence="6">
    <location>
        <begin position="512"/>
        <end position="534"/>
    </location>
</feature>
<evidence type="ECO:0008006" key="9">
    <source>
        <dbReference type="Google" id="ProtNLM"/>
    </source>
</evidence>
<protein>
    <recommendedName>
        <fullName evidence="9">Folate/biopterin family MFS transporter</fullName>
    </recommendedName>
</protein>
<name>A0ABU3V970_9RHOB</name>
<feature type="transmembrane region" description="Helical" evidence="6">
    <location>
        <begin position="389"/>
        <end position="409"/>
    </location>
</feature>
<dbReference type="InterPro" id="IPR039309">
    <property type="entry name" value="BT1"/>
</dbReference>
<evidence type="ECO:0000313" key="7">
    <source>
        <dbReference type="EMBL" id="MDU9002716.1"/>
    </source>
</evidence>
<feature type="transmembrane region" description="Helical" evidence="6">
    <location>
        <begin position="177"/>
        <end position="199"/>
    </location>
</feature>
<evidence type="ECO:0000256" key="1">
    <source>
        <dbReference type="ARBA" id="ARBA00004141"/>
    </source>
</evidence>
<dbReference type="Pfam" id="PF03092">
    <property type="entry name" value="BT1"/>
    <property type="match status" value="1"/>
</dbReference>
<gene>
    <name evidence="7" type="ORF">QO231_02475</name>
</gene>
<dbReference type="Proteomes" id="UP001255416">
    <property type="component" value="Unassembled WGS sequence"/>
</dbReference>
<feature type="transmembrane region" description="Helical" evidence="6">
    <location>
        <begin position="358"/>
        <end position="377"/>
    </location>
</feature>
<comment type="subcellular location">
    <subcellularLocation>
        <location evidence="1">Membrane</location>
        <topology evidence="1">Multi-pass membrane protein</topology>
    </subcellularLocation>
</comment>
<proteinExistence type="predicted"/>
<sequence length="543" mass="59581">MAEKGMTGWFDRVFIDLGRQMRWSFLPPLMIYFSYGVSGLTAIVGTFFVKDYLGLSAAFLSGIAFWAGIPWALKMPLGHLVDLIWRFKGWLVYLGATLIATSLAIMYFLITDPEGMAHLLPVSAWYVISVLLAPCGYVIQDSVADAMSVEAVPRLDEDGEPIPVEQSRAMHTTMQTLGRFALISGTVAVALLNIVMFSGAENLPQADKAEIYAQIYLIAMIIPVLSVSGVALAAFQRWQERRRLEYLGKTVSEIDAAIGREEDEVAPNHWYFTGGLIFVVLTLAIGLSDIPYAQEMVFVGSMTIVMFLMRQLIKALDPAKARMLVGTAIIIFVFRAVPLPGPGQTWFEIDVLGFDEQFLSVLYLITSVLTLVGIILLRPMMANRPITSIVILLTLVAAVLSLPNIGLYYGLQNWTAAHTGGIVDARFIAILDTAVESPLGQVAMIPMLAWIARNAPSNLKATFFAVMASFTNLALSASALATKYLNQIFLITREVRDRGTDLVEVPADYGELGWLLIAVAVLGLVLPLVTVLLIQMSRLRTSD</sequence>
<dbReference type="EMBL" id="JASMWN010000001">
    <property type="protein sequence ID" value="MDU9002716.1"/>
    <property type="molecule type" value="Genomic_DNA"/>
</dbReference>
<keyword evidence="2" id="KW-0813">Transport</keyword>